<feature type="chain" id="PRO_5032484971" evidence="1">
    <location>
        <begin position="22"/>
        <end position="173"/>
    </location>
</feature>
<dbReference type="Pfam" id="PF13628">
    <property type="entry name" value="DUF4142"/>
    <property type="match status" value="1"/>
</dbReference>
<keyword evidence="1" id="KW-0732">Signal</keyword>
<evidence type="ECO:0000313" key="3">
    <source>
        <dbReference type="EMBL" id="MYM91931.1"/>
    </source>
</evidence>
<accession>A0A845GDE1</accession>
<evidence type="ECO:0000313" key="4">
    <source>
        <dbReference type="Proteomes" id="UP000470302"/>
    </source>
</evidence>
<protein>
    <submittedName>
        <fullName evidence="3">DUF4142 domain-containing protein</fullName>
    </submittedName>
</protein>
<name>A0A845GDE1_9BURK</name>
<evidence type="ECO:0000256" key="1">
    <source>
        <dbReference type="SAM" id="SignalP"/>
    </source>
</evidence>
<gene>
    <name evidence="3" type="ORF">GTP91_32735</name>
</gene>
<dbReference type="EMBL" id="WWCW01000317">
    <property type="protein sequence ID" value="MYM91931.1"/>
    <property type="molecule type" value="Genomic_DNA"/>
</dbReference>
<evidence type="ECO:0000259" key="2">
    <source>
        <dbReference type="Pfam" id="PF13628"/>
    </source>
</evidence>
<organism evidence="3 4">
    <name type="scientific">Duganella vulcania</name>
    <dbReference type="NCBI Taxonomy" id="2692166"/>
    <lineage>
        <taxon>Bacteria</taxon>
        <taxon>Pseudomonadati</taxon>
        <taxon>Pseudomonadota</taxon>
        <taxon>Betaproteobacteria</taxon>
        <taxon>Burkholderiales</taxon>
        <taxon>Oxalobacteraceae</taxon>
        <taxon>Telluria group</taxon>
        <taxon>Duganella</taxon>
    </lineage>
</organism>
<dbReference type="InterPro" id="IPR012347">
    <property type="entry name" value="Ferritin-like"/>
</dbReference>
<dbReference type="Proteomes" id="UP000470302">
    <property type="component" value="Unassembled WGS sequence"/>
</dbReference>
<feature type="signal peptide" evidence="1">
    <location>
        <begin position="1"/>
        <end position="21"/>
    </location>
</feature>
<dbReference type="RefSeq" id="WP_161100476.1">
    <property type="nucleotide sequence ID" value="NZ_WWCW01000317.1"/>
</dbReference>
<dbReference type="AlphaFoldDB" id="A0A845GDE1"/>
<reference evidence="3 4" key="1">
    <citation type="submission" date="2020-01" db="EMBL/GenBank/DDBJ databases">
        <title>Novel species isolated from a subtropical stream in China.</title>
        <authorList>
            <person name="Lu H."/>
        </authorList>
    </citation>
    <scope>NUCLEOTIDE SEQUENCE [LARGE SCALE GENOMIC DNA]</scope>
    <source>
        <strain evidence="3 4">FT82W</strain>
    </source>
</reference>
<proteinExistence type="predicted"/>
<dbReference type="Gene3D" id="1.20.1260.10">
    <property type="match status" value="1"/>
</dbReference>
<feature type="domain" description="DUF4142" evidence="2">
    <location>
        <begin position="28"/>
        <end position="163"/>
    </location>
</feature>
<comment type="caution">
    <text evidence="3">The sequence shown here is derived from an EMBL/GenBank/DDBJ whole genome shotgun (WGS) entry which is preliminary data.</text>
</comment>
<dbReference type="PANTHER" id="PTHR38593">
    <property type="entry name" value="BLR2558 PROTEIN"/>
    <property type="match status" value="1"/>
</dbReference>
<sequence>MKKQLIIVAGLAVAAMSPSYAQTLNKGDQRILTQLAQANMAEVEAGKIALQKASKQEVKTFAQQMVDDHTKGLQAVQDVARSKNVTLPTEPDARQKRMSEHLNSLSGEAFDQAYLKNAGVQAHSEAHKLVASAQKHATDADVKALAAKLQPTVDQHLQTVQAMAGGKRATTKQ</sequence>
<dbReference type="PANTHER" id="PTHR38593:SF1">
    <property type="entry name" value="BLR2558 PROTEIN"/>
    <property type="match status" value="1"/>
</dbReference>
<dbReference type="InterPro" id="IPR025419">
    <property type="entry name" value="DUF4142"/>
</dbReference>